<dbReference type="Pfam" id="PF20200">
    <property type="entry name" value="DUF6562"/>
    <property type="match status" value="1"/>
</dbReference>
<dbReference type="Proteomes" id="UP000283850">
    <property type="component" value="Unassembled WGS sequence"/>
</dbReference>
<dbReference type="AlphaFoldDB" id="A0A412XQG2"/>
<name>A0A412XQG2_9BACE</name>
<evidence type="ECO:0000259" key="1">
    <source>
        <dbReference type="Pfam" id="PF20200"/>
    </source>
</evidence>
<accession>A0A412XQG2</accession>
<evidence type="ECO:0000313" key="3">
    <source>
        <dbReference type="Proteomes" id="UP000283850"/>
    </source>
</evidence>
<evidence type="ECO:0000313" key="2">
    <source>
        <dbReference type="EMBL" id="RGV47434.1"/>
    </source>
</evidence>
<sequence length="298" mass="33538">MKIRNMCGYIFILLLVSCHQKDEGIYDPDQSYKVVVNGIIDSLFENDNTDVLPHCIVSVIRNNVEVQQHSFFIETTAARSIKDMKYPLLELNLPSGEHYLLAWIDYRITEDSPYYITENLRSVRMKSEVAGMDKKAYAAVLPLTIFPDSPIEQICNLDFYSPLSSYTLTTDLKEESLDERMTAILTYKGYLPIAYDVLSGRCVASLANPTMRYDGIQKERDKYIVASDCLFMNKGKTSSLDMGITIGNSKGGIVYHAPSISFSLEAARHITKHVEMADLGESNIIDGEITGEIDIIIN</sequence>
<dbReference type="EMBL" id="QRZF01000032">
    <property type="protein sequence ID" value="RGV47434.1"/>
    <property type="molecule type" value="Genomic_DNA"/>
</dbReference>
<dbReference type="InterPro" id="IPR046692">
    <property type="entry name" value="DUF6562"/>
</dbReference>
<dbReference type="RefSeq" id="WP_118422407.1">
    <property type="nucleotide sequence ID" value="NZ_QRZF01000032.1"/>
</dbReference>
<reference evidence="2 3" key="1">
    <citation type="submission" date="2018-08" db="EMBL/GenBank/DDBJ databases">
        <title>A genome reference for cultivated species of the human gut microbiota.</title>
        <authorList>
            <person name="Zou Y."/>
            <person name="Xue W."/>
            <person name="Luo G."/>
        </authorList>
    </citation>
    <scope>NUCLEOTIDE SEQUENCE [LARGE SCALE GENOMIC DNA]</scope>
    <source>
        <strain evidence="2 3">AF14-32</strain>
    </source>
</reference>
<organism evidence="2 3">
    <name type="scientific">Bacteroides intestinalis</name>
    <dbReference type="NCBI Taxonomy" id="329854"/>
    <lineage>
        <taxon>Bacteria</taxon>
        <taxon>Pseudomonadati</taxon>
        <taxon>Bacteroidota</taxon>
        <taxon>Bacteroidia</taxon>
        <taxon>Bacteroidales</taxon>
        <taxon>Bacteroidaceae</taxon>
        <taxon>Bacteroides</taxon>
    </lineage>
</organism>
<dbReference type="PROSITE" id="PS51257">
    <property type="entry name" value="PROKAR_LIPOPROTEIN"/>
    <property type="match status" value="1"/>
</dbReference>
<comment type="caution">
    <text evidence="2">The sequence shown here is derived from an EMBL/GenBank/DDBJ whole genome shotgun (WGS) entry which is preliminary data.</text>
</comment>
<gene>
    <name evidence="2" type="ORF">DWW10_24660</name>
</gene>
<protein>
    <recommendedName>
        <fullName evidence="1">DUF6562 domain-containing protein</fullName>
    </recommendedName>
</protein>
<feature type="domain" description="DUF6562" evidence="1">
    <location>
        <begin position="173"/>
        <end position="296"/>
    </location>
</feature>
<proteinExistence type="predicted"/>